<evidence type="ECO:0000256" key="1">
    <source>
        <dbReference type="SAM" id="MobiDB-lite"/>
    </source>
</evidence>
<dbReference type="RefSeq" id="WP_144687263.1">
    <property type="nucleotide sequence ID" value="NZ_VLLQ01000001.1"/>
</dbReference>
<protein>
    <submittedName>
        <fullName evidence="2">Uncharacterized protein</fullName>
    </submittedName>
</protein>
<keyword evidence="3" id="KW-1185">Reference proteome</keyword>
<dbReference type="AlphaFoldDB" id="A0A7K0G7T5"/>
<dbReference type="Proteomes" id="UP000470010">
    <property type="component" value="Unassembled WGS sequence"/>
</dbReference>
<reference evidence="3" key="1">
    <citation type="submission" date="2019-08" db="EMBL/GenBank/DDBJ databases">
        <title>Arthrobacter sp. nov., isolated from plateau pika and Tibetan wild ass.</title>
        <authorList>
            <person name="Ge Y."/>
        </authorList>
    </citation>
    <scope>NUCLEOTIDE SEQUENCE [LARGE SCALE GENOMIC DNA]</scope>
    <source>
        <strain evidence="3">HF-1365</strain>
    </source>
</reference>
<feature type="region of interest" description="Disordered" evidence="1">
    <location>
        <begin position="71"/>
        <end position="99"/>
    </location>
</feature>
<organism evidence="2 3">
    <name type="scientific">Enorma shizhengliae</name>
    <dbReference type="NCBI Taxonomy" id="2606615"/>
    <lineage>
        <taxon>Bacteria</taxon>
        <taxon>Bacillati</taxon>
        <taxon>Actinomycetota</taxon>
        <taxon>Coriobacteriia</taxon>
        <taxon>Coriobacteriales</taxon>
        <taxon>Coriobacteriaceae</taxon>
        <taxon>Enorma</taxon>
    </lineage>
</organism>
<name>A0A7K0G7T5_9ACTN</name>
<comment type="caution">
    <text evidence="2">The sequence shown here is derived from an EMBL/GenBank/DDBJ whole genome shotgun (WGS) entry which is preliminary data.</text>
</comment>
<proteinExistence type="predicted"/>
<gene>
    <name evidence="2" type="ORF">GJE22_01430</name>
</gene>
<accession>A0A7K0G7T5</accession>
<dbReference type="EMBL" id="VTFZ01000001">
    <property type="protein sequence ID" value="MRX79279.1"/>
    <property type="molecule type" value="Genomic_DNA"/>
</dbReference>
<sequence length="99" mass="10680">MGELTDDLCRCLEAAQCDAALAARATCACEEGRLREAKRVLLSQRQQLLDDVHSKQRSIDEIDHVLHRMGRLDTPPAAPPAAQPTAPRGARGGEGADHV</sequence>
<evidence type="ECO:0000313" key="3">
    <source>
        <dbReference type="Proteomes" id="UP000470010"/>
    </source>
</evidence>
<evidence type="ECO:0000313" key="2">
    <source>
        <dbReference type="EMBL" id="MRX79279.1"/>
    </source>
</evidence>